<dbReference type="Gene3D" id="2.10.109.10">
    <property type="entry name" value="Umud Fragment, subunit A"/>
    <property type="match status" value="1"/>
</dbReference>
<dbReference type="PANTHER" id="PTHR40661">
    <property type="match status" value="1"/>
</dbReference>
<evidence type="ECO:0000256" key="1">
    <source>
        <dbReference type="ARBA" id="ARBA00023015"/>
    </source>
</evidence>
<keyword evidence="2" id="KW-0238">DNA-binding</keyword>
<dbReference type="GO" id="GO:0003677">
    <property type="term" value="F:DNA binding"/>
    <property type="evidence" value="ECO:0007669"/>
    <property type="project" value="UniProtKB-KW"/>
</dbReference>
<dbReference type="Pfam" id="PF01381">
    <property type="entry name" value="HTH_3"/>
    <property type="match status" value="1"/>
</dbReference>
<feature type="domain" description="HTH cro/C1-type" evidence="5">
    <location>
        <begin position="15"/>
        <end position="67"/>
    </location>
</feature>
<dbReference type="PANTHER" id="PTHR40661:SF3">
    <property type="entry name" value="FELS-1 PROPHAGE TRANSCRIPTIONAL REGULATOR"/>
    <property type="match status" value="1"/>
</dbReference>
<dbReference type="InterPro" id="IPR036286">
    <property type="entry name" value="LexA/Signal_pep-like_sf"/>
</dbReference>
<dbReference type="InterPro" id="IPR039418">
    <property type="entry name" value="LexA-like"/>
</dbReference>
<dbReference type="CDD" id="cd00093">
    <property type="entry name" value="HTH_XRE"/>
    <property type="match status" value="1"/>
</dbReference>
<dbReference type="AlphaFoldDB" id="A0A1I2TKX5"/>
<reference evidence="7" key="1">
    <citation type="submission" date="2016-10" db="EMBL/GenBank/DDBJ databases">
        <authorList>
            <person name="Varghese N."/>
            <person name="Submissions S."/>
        </authorList>
    </citation>
    <scope>NUCLEOTIDE SEQUENCE [LARGE SCALE GENOMIC DNA]</scope>
    <source>
        <strain evidence="7">Gh-105</strain>
    </source>
</reference>
<keyword evidence="7" id="KW-1185">Reference proteome</keyword>
<dbReference type="InterPro" id="IPR015927">
    <property type="entry name" value="Peptidase_S24_S26A/B/C"/>
</dbReference>
<keyword evidence="1" id="KW-0805">Transcription regulation</keyword>
<evidence type="ECO:0000256" key="2">
    <source>
        <dbReference type="ARBA" id="ARBA00023125"/>
    </source>
</evidence>
<gene>
    <name evidence="6" type="ORF">SAMN05192565_107183</name>
</gene>
<dbReference type="SMART" id="SM00530">
    <property type="entry name" value="HTH_XRE"/>
    <property type="match status" value="1"/>
</dbReference>
<dbReference type="PROSITE" id="PS50943">
    <property type="entry name" value="HTH_CROC1"/>
    <property type="match status" value="1"/>
</dbReference>
<evidence type="ECO:0000313" key="6">
    <source>
        <dbReference type="EMBL" id="SFG65520.1"/>
    </source>
</evidence>
<dbReference type="Proteomes" id="UP000199229">
    <property type="component" value="Unassembled WGS sequence"/>
</dbReference>
<dbReference type="STRING" id="582675.SAMN05192565_107183"/>
<sequence length="250" mass="26916">MPPIARGMDHLGSRLKSARENAGLSQSELAERVGMSQQGVADIETKGSRPRKLIEIARACGVTPEWLLGQSQDRLEPGADGPRPARAAKHPTNQASVSRKSLPEYDIRAGASYGGGMDDGEWRDGGVSGHEPVANWGLPQSYVERELGLTYGFADILPVRGDSMDDGTAKALLSGDRVVIDRKDTDPRQGGIFAVWDGDGVIIKQVEIVRGSSPPKIVCTSRNSNYKPIFLALDGNVHIIGRVSAKFSRM</sequence>
<organism evidence="6 7">
    <name type="scientific">Methylobacterium gossipiicola</name>
    <dbReference type="NCBI Taxonomy" id="582675"/>
    <lineage>
        <taxon>Bacteria</taxon>
        <taxon>Pseudomonadati</taxon>
        <taxon>Pseudomonadota</taxon>
        <taxon>Alphaproteobacteria</taxon>
        <taxon>Hyphomicrobiales</taxon>
        <taxon>Methylobacteriaceae</taxon>
        <taxon>Methylobacterium</taxon>
    </lineage>
</organism>
<name>A0A1I2TKX5_9HYPH</name>
<keyword evidence="3" id="KW-0804">Transcription</keyword>
<dbReference type="OrthoDB" id="528805at2"/>
<dbReference type="EMBL" id="FOPM01000007">
    <property type="protein sequence ID" value="SFG65520.1"/>
    <property type="molecule type" value="Genomic_DNA"/>
</dbReference>
<proteinExistence type="predicted"/>
<evidence type="ECO:0000259" key="5">
    <source>
        <dbReference type="PROSITE" id="PS50943"/>
    </source>
</evidence>
<dbReference type="SUPFAM" id="SSF47413">
    <property type="entry name" value="lambda repressor-like DNA-binding domains"/>
    <property type="match status" value="1"/>
</dbReference>
<evidence type="ECO:0000256" key="4">
    <source>
        <dbReference type="SAM" id="MobiDB-lite"/>
    </source>
</evidence>
<feature type="region of interest" description="Disordered" evidence="4">
    <location>
        <begin position="68"/>
        <end position="101"/>
    </location>
</feature>
<dbReference type="InterPro" id="IPR010982">
    <property type="entry name" value="Lambda_DNA-bd_dom_sf"/>
</dbReference>
<dbReference type="Pfam" id="PF00717">
    <property type="entry name" value="Peptidase_S24"/>
    <property type="match status" value="1"/>
</dbReference>
<dbReference type="Gene3D" id="1.10.260.40">
    <property type="entry name" value="lambda repressor-like DNA-binding domains"/>
    <property type="match status" value="1"/>
</dbReference>
<evidence type="ECO:0000313" key="7">
    <source>
        <dbReference type="Proteomes" id="UP000199229"/>
    </source>
</evidence>
<dbReference type="CDD" id="cd06529">
    <property type="entry name" value="S24_LexA-like"/>
    <property type="match status" value="1"/>
</dbReference>
<evidence type="ECO:0000256" key="3">
    <source>
        <dbReference type="ARBA" id="ARBA00023163"/>
    </source>
</evidence>
<dbReference type="SUPFAM" id="SSF51306">
    <property type="entry name" value="LexA/Signal peptidase"/>
    <property type="match status" value="1"/>
</dbReference>
<protein>
    <submittedName>
        <fullName evidence="6">Phage repressor protein C, contains Cro/C1-type HTH and peptisase s24 domains</fullName>
    </submittedName>
</protein>
<accession>A0A1I2TKX5</accession>
<dbReference type="InterPro" id="IPR001387">
    <property type="entry name" value="Cro/C1-type_HTH"/>
</dbReference>